<evidence type="ECO:0000313" key="3">
    <source>
        <dbReference type="EMBL" id="PAU92623.1"/>
    </source>
</evidence>
<sequence length="100" mass="11741">MAQIIWTEPALQDLDQIADYISLDNPDAAKKLVRQCFQRVENLSQHPKMGKSVPELDQSVYRQLVLSPCRIFYRIDNDTIYIIHVMRAEQMLHLDILKSR</sequence>
<name>A0A2A2G731_9BACT</name>
<dbReference type="Gene3D" id="3.30.2310.20">
    <property type="entry name" value="RelE-like"/>
    <property type="match status" value="1"/>
</dbReference>
<organism evidence="3 4">
    <name type="scientific">Fodinibius salipaludis</name>
    <dbReference type="NCBI Taxonomy" id="2032627"/>
    <lineage>
        <taxon>Bacteria</taxon>
        <taxon>Pseudomonadati</taxon>
        <taxon>Balneolota</taxon>
        <taxon>Balneolia</taxon>
        <taxon>Balneolales</taxon>
        <taxon>Balneolaceae</taxon>
        <taxon>Fodinibius</taxon>
    </lineage>
</organism>
<evidence type="ECO:0000256" key="2">
    <source>
        <dbReference type="ARBA" id="ARBA00022649"/>
    </source>
</evidence>
<reference evidence="3 4" key="1">
    <citation type="submission" date="2017-08" db="EMBL/GenBank/DDBJ databases">
        <title>Aliifodinibius alkalisoli sp. nov., isolated from saline alkaline soil.</title>
        <authorList>
            <person name="Liu D."/>
            <person name="Zhang G."/>
        </authorList>
    </citation>
    <scope>NUCLEOTIDE SEQUENCE [LARGE SCALE GENOMIC DNA]</scope>
    <source>
        <strain evidence="3 4">WN023</strain>
    </source>
</reference>
<dbReference type="InterPro" id="IPR007712">
    <property type="entry name" value="RelE/ParE_toxin"/>
</dbReference>
<evidence type="ECO:0000256" key="1">
    <source>
        <dbReference type="ARBA" id="ARBA00006226"/>
    </source>
</evidence>
<evidence type="ECO:0000313" key="4">
    <source>
        <dbReference type="Proteomes" id="UP000218831"/>
    </source>
</evidence>
<gene>
    <name evidence="3" type="ORF">CK503_15790</name>
</gene>
<accession>A0A2A2G731</accession>
<dbReference type="NCBIfam" id="TIGR02385">
    <property type="entry name" value="RelE_StbE"/>
    <property type="match status" value="1"/>
</dbReference>
<dbReference type="OrthoDB" id="5574284at2"/>
<keyword evidence="2" id="KW-1277">Toxin-antitoxin system</keyword>
<keyword evidence="4" id="KW-1185">Reference proteome</keyword>
<dbReference type="RefSeq" id="WP_095607797.1">
    <property type="nucleotide sequence ID" value="NZ_NSKE01000021.1"/>
</dbReference>
<dbReference type="SUPFAM" id="SSF143011">
    <property type="entry name" value="RelE-like"/>
    <property type="match status" value="1"/>
</dbReference>
<dbReference type="EMBL" id="NSKE01000021">
    <property type="protein sequence ID" value="PAU92623.1"/>
    <property type="molecule type" value="Genomic_DNA"/>
</dbReference>
<dbReference type="InterPro" id="IPR051803">
    <property type="entry name" value="TA_system_RelE-like_toxin"/>
</dbReference>
<protein>
    <submittedName>
        <fullName evidence="3">Plasmid stabilization protein</fullName>
    </submittedName>
</protein>
<comment type="caution">
    <text evidence="3">The sequence shown here is derived from an EMBL/GenBank/DDBJ whole genome shotgun (WGS) entry which is preliminary data.</text>
</comment>
<comment type="similarity">
    <text evidence="1">Belongs to the RelE toxin family.</text>
</comment>
<dbReference type="Proteomes" id="UP000218831">
    <property type="component" value="Unassembled WGS sequence"/>
</dbReference>
<dbReference type="AlphaFoldDB" id="A0A2A2G731"/>
<dbReference type="InterPro" id="IPR035093">
    <property type="entry name" value="RelE/ParE_toxin_dom_sf"/>
</dbReference>
<dbReference type="Pfam" id="PF05016">
    <property type="entry name" value="ParE_toxin"/>
    <property type="match status" value="1"/>
</dbReference>
<dbReference type="PANTHER" id="PTHR33755">
    <property type="entry name" value="TOXIN PARE1-RELATED"/>
    <property type="match status" value="1"/>
</dbReference>
<proteinExistence type="inferred from homology"/>
<dbReference type="PANTHER" id="PTHR33755:SF5">
    <property type="entry name" value="TYPE II TOXIN-ANTITOXIN SYSTEM RELE_PARE FAMILY TOXIN"/>
    <property type="match status" value="1"/>
</dbReference>